<sequence>MVVLTTAVTIAAQTDTPSVLTSNQQADNKPIVQSALSQSDIAPGQAVTFRVTVLVPTWLSKPIEFPQFDSTNLSVTLPEKSTVSTSQTINGKTWSGVIREYQVVPLTPGTFQLPLSSLEVHYRSPQNDRDIVTNVPLPAQTLTVTAPKGAENLRPYIAARDFTLTQKIDGEPDKLRPGESFSRTVTATIQGSTVMFIPLLQSQIYVDGLAAYPDTPKAVDHSDFRDNDTGKRTEKVTFVAEAPTRGELPAITLRWYDLDDGSIQTATVDALKIRVKGASVVRSFSLTQWLLILALIGLTMWFIKRWFPALVQRVRTRYLEYRRTGGKEALARLRKAAKKRDYTSALVAAVELESSTDYQDSNVPDALLALGRAQYGDTAASETATPLWEQLELAIDAYAAKRRAKSRRPDLPALNPSHRDH</sequence>
<dbReference type="Proteomes" id="UP000188219">
    <property type="component" value="Chromosome"/>
</dbReference>
<evidence type="ECO:0000313" key="3">
    <source>
        <dbReference type="Proteomes" id="UP000188219"/>
    </source>
</evidence>
<keyword evidence="1" id="KW-1133">Transmembrane helix</keyword>
<evidence type="ECO:0000313" key="2">
    <source>
        <dbReference type="EMBL" id="AQQ67129.1"/>
    </source>
</evidence>
<keyword evidence="1" id="KW-0812">Transmembrane</keyword>
<proteinExistence type="predicted"/>
<keyword evidence="3" id="KW-1185">Reference proteome</keyword>
<accession>A0A1Q2M3A2</accession>
<name>A0A1Q2M3A2_9GAMM</name>
<dbReference type="PANTHER" id="PTHR40940">
    <property type="entry name" value="PROTEIN BATD-RELATED"/>
    <property type="match status" value="1"/>
</dbReference>
<keyword evidence="1" id="KW-0472">Membrane</keyword>
<dbReference type="PANTHER" id="PTHR40940:SF1">
    <property type="entry name" value="PROTEIN BATD"/>
    <property type="match status" value="1"/>
</dbReference>
<dbReference type="AlphaFoldDB" id="A0A1Q2M3A2"/>
<dbReference type="RefSeq" id="WP_077401828.1">
    <property type="nucleotide sequence ID" value="NZ_CP019650.1"/>
</dbReference>
<dbReference type="EMBL" id="CP019650">
    <property type="protein sequence ID" value="AQQ67129.1"/>
    <property type="molecule type" value="Genomic_DNA"/>
</dbReference>
<feature type="transmembrane region" description="Helical" evidence="1">
    <location>
        <begin position="289"/>
        <end position="307"/>
    </location>
</feature>
<evidence type="ECO:0008006" key="4">
    <source>
        <dbReference type="Google" id="ProtNLM"/>
    </source>
</evidence>
<evidence type="ECO:0000256" key="1">
    <source>
        <dbReference type="SAM" id="Phobius"/>
    </source>
</evidence>
<dbReference type="KEGG" id="maga:Mag101_05330"/>
<dbReference type="STRING" id="260552.Mag101_05330"/>
<dbReference type="OrthoDB" id="5293418at2"/>
<organism evidence="2 3">
    <name type="scientific">Microbulbifer agarilyticus</name>
    <dbReference type="NCBI Taxonomy" id="260552"/>
    <lineage>
        <taxon>Bacteria</taxon>
        <taxon>Pseudomonadati</taxon>
        <taxon>Pseudomonadota</taxon>
        <taxon>Gammaproteobacteria</taxon>
        <taxon>Cellvibrionales</taxon>
        <taxon>Microbulbiferaceae</taxon>
        <taxon>Microbulbifer</taxon>
    </lineage>
</organism>
<reference evidence="2" key="1">
    <citation type="submission" date="2017-02" db="EMBL/GenBank/DDBJ databases">
        <title>Genome of Microbulbifer agarilyticus GP101.</title>
        <authorList>
            <person name="Jung J."/>
            <person name="Bae S.S."/>
            <person name="Baek K."/>
        </authorList>
    </citation>
    <scope>NUCLEOTIDE SEQUENCE [LARGE SCALE GENOMIC DNA]</scope>
    <source>
        <strain evidence="2">GP101</strain>
    </source>
</reference>
<protein>
    <recommendedName>
        <fullName evidence="4">Protein BatD</fullName>
    </recommendedName>
</protein>
<gene>
    <name evidence="2" type="ORF">Mag101_05330</name>
</gene>
<dbReference type="InterPro" id="IPR025738">
    <property type="entry name" value="BatD"/>
</dbReference>